<keyword evidence="2" id="KW-0472">Membrane</keyword>
<evidence type="ECO:0000256" key="1">
    <source>
        <dbReference type="SAM" id="MobiDB-lite"/>
    </source>
</evidence>
<keyword evidence="2" id="KW-0812">Transmembrane</keyword>
<dbReference type="InParanoid" id="A0A4S2N2H3"/>
<evidence type="ECO:0000259" key="3">
    <source>
        <dbReference type="Pfam" id="PF14342"/>
    </source>
</evidence>
<dbReference type="AlphaFoldDB" id="A0A4S2N2H3"/>
<feature type="transmembrane region" description="Helical" evidence="2">
    <location>
        <begin position="96"/>
        <end position="115"/>
    </location>
</feature>
<dbReference type="Pfam" id="PF14342">
    <property type="entry name" value="DUF4396"/>
    <property type="match status" value="1"/>
</dbReference>
<feature type="transmembrane region" description="Helical" evidence="2">
    <location>
        <begin position="157"/>
        <end position="176"/>
    </location>
</feature>
<feature type="compositionally biased region" description="Polar residues" evidence="1">
    <location>
        <begin position="41"/>
        <end position="58"/>
    </location>
</feature>
<dbReference type="OrthoDB" id="2128064at2759"/>
<keyword evidence="2" id="KW-1133">Transmembrane helix</keyword>
<name>A0A4S2N2H3_9PEZI</name>
<feature type="domain" description="DUF4396" evidence="3">
    <location>
        <begin position="88"/>
        <end position="224"/>
    </location>
</feature>
<evidence type="ECO:0000313" key="4">
    <source>
        <dbReference type="EMBL" id="TGZ83277.1"/>
    </source>
</evidence>
<feature type="region of interest" description="Disordered" evidence="1">
    <location>
        <begin position="41"/>
        <end position="73"/>
    </location>
</feature>
<feature type="transmembrane region" description="Helical" evidence="2">
    <location>
        <begin position="196"/>
        <end position="217"/>
    </location>
</feature>
<accession>A0A4S2N2H3</accession>
<proteinExistence type="predicted"/>
<dbReference type="STRING" id="341454.A0A4S2N2H3"/>
<feature type="transmembrane region" description="Helical" evidence="2">
    <location>
        <begin position="121"/>
        <end position="145"/>
    </location>
</feature>
<evidence type="ECO:0000256" key="2">
    <source>
        <dbReference type="SAM" id="Phobius"/>
    </source>
</evidence>
<protein>
    <recommendedName>
        <fullName evidence="3">DUF4396 domain-containing protein</fullName>
    </recommendedName>
</protein>
<gene>
    <name evidence="4" type="ORF">EX30DRAFT_394501</name>
</gene>
<dbReference type="EMBL" id="ML220114">
    <property type="protein sequence ID" value="TGZ83277.1"/>
    <property type="molecule type" value="Genomic_DNA"/>
</dbReference>
<feature type="compositionally biased region" description="Low complexity" evidence="1">
    <location>
        <begin position="59"/>
        <end position="69"/>
    </location>
</feature>
<sequence>MIPIIRATCGIRPYSRTIINSQLHHPRSLLARVYTTANNTLNSPTSPSKQCSQQTPTCPSKLSPSLSPQPDSPPLPLLSRIFWRCRHTWKRASINTTRCLIGCTTGDFAALWYLQSFHPDLSMGLMMGIPMTAGITSSLLLETLLLRFGRDRMPLQAAVKTAAGMSMVSMLAMESVETAVDWKLTGGVVDVGDPVFWGAAVAAMAAGFVAPLPWNYYRLRRWGKGCH</sequence>
<organism evidence="4 5">
    <name type="scientific">Ascodesmis nigricans</name>
    <dbReference type="NCBI Taxonomy" id="341454"/>
    <lineage>
        <taxon>Eukaryota</taxon>
        <taxon>Fungi</taxon>
        <taxon>Dikarya</taxon>
        <taxon>Ascomycota</taxon>
        <taxon>Pezizomycotina</taxon>
        <taxon>Pezizomycetes</taxon>
        <taxon>Pezizales</taxon>
        <taxon>Ascodesmidaceae</taxon>
        <taxon>Ascodesmis</taxon>
    </lineage>
</organism>
<dbReference type="InterPro" id="IPR025509">
    <property type="entry name" value="DUF4396"/>
</dbReference>
<dbReference type="Proteomes" id="UP000298138">
    <property type="component" value="Unassembled WGS sequence"/>
</dbReference>
<evidence type="ECO:0000313" key="5">
    <source>
        <dbReference type="Proteomes" id="UP000298138"/>
    </source>
</evidence>
<reference evidence="4 5" key="1">
    <citation type="submission" date="2019-04" db="EMBL/GenBank/DDBJ databases">
        <title>Comparative genomics and transcriptomics to analyze fruiting body development in filamentous ascomycetes.</title>
        <authorList>
            <consortium name="DOE Joint Genome Institute"/>
            <person name="Lutkenhaus R."/>
            <person name="Traeger S."/>
            <person name="Breuer J."/>
            <person name="Kuo A."/>
            <person name="Lipzen A."/>
            <person name="Pangilinan J."/>
            <person name="Dilworth D."/>
            <person name="Sandor L."/>
            <person name="Poggeler S."/>
            <person name="Barry K."/>
            <person name="Grigoriev I.V."/>
            <person name="Nowrousian M."/>
        </authorList>
    </citation>
    <scope>NUCLEOTIDE SEQUENCE [LARGE SCALE GENOMIC DNA]</scope>
    <source>
        <strain evidence="4 5">CBS 389.68</strain>
    </source>
</reference>
<keyword evidence="5" id="KW-1185">Reference proteome</keyword>